<keyword evidence="2" id="KW-0808">Transferase</keyword>
<dbReference type="Gene3D" id="3.30.200.20">
    <property type="entry name" value="Phosphorylase Kinase, domain 1"/>
    <property type="match status" value="1"/>
</dbReference>
<dbReference type="EMBL" id="MU155130">
    <property type="protein sequence ID" value="KAF9486426.1"/>
    <property type="molecule type" value="Genomic_DNA"/>
</dbReference>
<dbReference type="OrthoDB" id="25129at2759"/>
<gene>
    <name evidence="7" type="ORF">BDN70DRAFT_794029</name>
</gene>
<reference evidence="7" key="1">
    <citation type="submission" date="2020-11" db="EMBL/GenBank/DDBJ databases">
        <authorList>
            <consortium name="DOE Joint Genome Institute"/>
            <person name="Ahrendt S."/>
            <person name="Riley R."/>
            <person name="Andreopoulos W."/>
            <person name="Labutti K."/>
            <person name="Pangilinan J."/>
            <person name="Ruiz-Duenas F.J."/>
            <person name="Barrasa J.M."/>
            <person name="Sanchez-Garcia M."/>
            <person name="Camarero S."/>
            <person name="Miyauchi S."/>
            <person name="Serrano A."/>
            <person name="Linde D."/>
            <person name="Babiker R."/>
            <person name="Drula E."/>
            <person name="Ayuso-Fernandez I."/>
            <person name="Pacheco R."/>
            <person name="Padilla G."/>
            <person name="Ferreira P."/>
            <person name="Barriuso J."/>
            <person name="Kellner H."/>
            <person name="Castanera R."/>
            <person name="Alfaro M."/>
            <person name="Ramirez L."/>
            <person name="Pisabarro A.G."/>
            <person name="Kuo A."/>
            <person name="Tritt A."/>
            <person name="Lipzen A."/>
            <person name="He G."/>
            <person name="Yan M."/>
            <person name="Ng V."/>
            <person name="Cullen D."/>
            <person name="Martin F."/>
            <person name="Rosso M.-N."/>
            <person name="Henrissat B."/>
            <person name="Hibbett D."/>
            <person name="Martinez A.T."/>
            <person name="Grigoriev I.V."/>
        </authorList>
    </citation>
    <scope>NUCLEOTIDE SEQUENCE</scope>
    <source>
        <strain evidence="7">CIRM-BRFM 674</strain>
    </source>
</reference>
<evidence type="ECO:0000313" key="7">
    <source>
        <dbReference type="EMBL" id="KAF9486426.1"/>
    </source>
</evidence>
<dbReference type="Proteomes" id="UP000807469">
    <property type="component" value="Unassembled WGS sequence"/>
</dbReference>
<protein>
    <submittedName>
        <fullName evidence="7">Kinase-like protein</fullName>
    </submittedName>
</protein>
<organism evidence="7 8">
    <name type="scientific">Pholiota conissans</name>
    <dbReference type="NCBI Taxonomy" id="109636"/>
    <lineage>
        <taxon>Eukaryota</taxon>
        <taxon>Fungi</taxon>
        <taxon>Dikarya</taxon>
        <taxon>Basidiomycota</taxon>
        <taxon>Agaricomycotina</taxon>
        <taxon>Agaricomycetes</taxon>
        <taxon>Agaricomycetidae</taxon>
        <taxon>Agaricales</taxon>
        <taxon>Agaricineae</taxon>
        <taxon>Strophariaceae</taxon>
        <taxon>Pholiota</taxon>
    </lineage>
</organism>
<dbReference type="PANTHER" id="PTHR34273">
    <property type="entry name" value="METHYLTHIORIBOSE KINASE"/>
    <property type="match status" value="1"/>
</dbReference>
<evidence type="ECO:0000256" key="5">
    <source>
        <dbReference type="ARBA" id="ARBA00022840"/>
    </source>
</evidence>
<comment type="similarity">
    <text evidence="1">Belongs to the methylthioribose kinase family.</text>
</comment>
<dbReference type="GO" id="GO:0016301">
    <property type="term" value="F:kinase activity"/>
    <property type="evidence" value="ECO:0007669"/>
    <property type="project" value="UniProtKB-KW"/>
</dbReference>
<evidence type="ECO:0000259" key="6">
    <source>
        <dbReference type="Pfam" id="PF01636"/>
    </source>
</evidence>
<dbReference type="Gene3D" id="3.90.1200.10">
    <property type="match status" value="1"/>
</dbReference>
<sequence>MNSKTTHATAPASFDLTTEEGVRAYLAETPFAGTDIEALSGGMANYVFRIRLSTPHEGKETLVFKHAKPYTKEYHDLKFDLIRQVYEVEALRRVRKWLPEDSIVTVPEVYLFDKDAHAILMEDLGENTVDLKAFMKAGGPSREMAIQIGTALGVFLGKLHHWGKDNAELCDAMKGNEQAKKMTAWAFYGKLISTLTGKDGVPKLQDPPLKVSAKDLEVIQTVADVNVKACHEAEDQFVMGDFWPGNVLVKLDAQGKLARMFVVDWELAKAGLIAVEIGQFCAEIYLLGRCIPEVCQETAPLVLEHFFAEYKREYGASEDVARQTLVRWGTHMVVLGARVNWGEKELSRAVVLEGARIVVDGQTCSSEELKNSLVAGLM</sequence>
<keyword evidence="4 7" id="KW-0418">Kinase</keyword>
<dbReference type="PANTHER" id="PTHR34273:SF2">
    <property type="entry name" value="METHYLTHIORIBOSE KINASE"/>
    <property type="match status" value="1"/>
</dbReference>
<dbReference type="GO" id="GO:0005524">
    <property type="term" value="F:ATP binding"/>
    <property type="evidence" value="ECO:0007669"/>
    <property type="project" value="UniProtKB-KW"/>
</dbReference>
<keyword evidence="3" id="KW-0547">Nucleotide-binding</keyword>
<dbReference type="AlphaFoldDB" id="A0A9P6CZH8"/>
<keyword evidence="8" id="KW-1185">Reference proteome</keyword>
<evidence type="ECO:0000313" key="8">
    <source>
        <dbReference type="Proteomes" id="UP000807469"/>
    </source>
</evidence>
<feature type="domain" description="Aminoglycoside phosphotransferase" evidence="6">
    <location>
        <begin position="36"/>
        <end position="282"/>
    </location>
</feature>
<keyword evidence="5" id="KW-0067">ATP-binding</keyword>
<dbReference type="SUPFAM" id="SSF56112">
    <property type="entry name" value="Protein kinase-like (PK-like)"/>
    <property type="match status" value="1"/>
</dbReference>
<dbReference type="InterPro" id="IPR011009">
    <property type="entry name" value="Kinase-like_dom_sf"/>
</dbReference>
<evidence type="ECO:0000256" key="2">
    <source>
        <dbReference type="ARBA" id="ARBA00022679"/>
    </source>
</evidence>
<dbReference type="InterPro" id="IPR002575">
    <property type="entry name" value="Aminoglycoside_PTrfase"/>
</dbReference>
<evidence type="ECO:0000256" key="1">
    <source>
        <dbReference type="ARBA" id="ARBA00010165"/>
    </source>
</evidence>
<accession>A0A9P6CZH8</accession>
<proteinExistence type="inferred from homology"/>
<comment type="caution">
    <text evidence="7">The sequence shown here is derived from an EMBL/GenBank/DDBJ whole genome shotgun (WGS) entry which is preliminary data.</text>
</comment>
<evidence type="ECO:0000256" key="4">
    <source>
        <dbReference type="ARBA" id="ARBA00022777"/>
    </source>
</evidence>
<name>A0A9P6CZH8_9AGAR</name>
<evidence type="ECO:0000256" key="3">
    <source>
        <dbReference type="ARBA" id="ARBA00022741"/>
    </source>
</evidence>
<dbReference type="Pfam" id="PF01636">
    <property type="entry name" value="APH"/>
    <property type="match status" value="1"/>
</dbReference>